<reference evidence="1 2" key="1">
    <citation type="journal article" date="2015" name="Infect. Genet. Evol.">
        <title>Genomic sequences of six botulinum neurotoxin-producing strains representing three clostridial species illustrate the mobility and diversity of botulinum neurotoxin genes.</title>
        <authorList>
            <person name="Smith T.J."/>
            <person name="Hill K.K."/>
            <person name="Xie G."/>
            <person name="Foley B.T."/>
            <person name="Williamson C.H."/>
            <person name="Foster J.T."/>
            <person name="Johnson S.L."/>
            <person name="Chertkov O."/>
            <person name="Teshima H."/>
            <person name="Gibbons H.S."/>
            <person name="Johnsky L.A."/>
            <person name="Karavis M.A."/>
            <person name="Smith L.A."/>
        </authorList>
    </citation>
    <scope>NUCLEOTIDE SEQUENCE [LARGE SCALE GENOMIC DNA]</scope>
    <source>
        <strain evidence="1">Sullivan</strain>
        <plasmid evidence="2">Plasmid pCBJ</plasmid>
    </source>
</reference>
<evidence type="ECO:0000313" key="2">
    <source>
        <dbReference type="Proteomes" id="UP000030635"/>
    </source>
</evidence>
<dbReference type="RefSeq" id="WP_158380628.1">
    <property type="nucleotide sequence ID" value="NZ_CP006906.1"/>
</dbReference>
<keyword evidence="2" id="KW-1185">Reference proteome</keyword>
<proteinExistence type="predicted"/>
<evidence type="ECO:0000313" key="1">
    <source>
        <dbReference type="EMBL" id="AIY85232.1"/>
    </source>
</evidence>
<protein>
    <submittedName>
        <fullName evidence="1">Uncharacterized protein</fullName>
    </submittedName>
</protein>
<accession>A0A0A7G066</accession>
<dbReference type="Proteomes" id="UP000030635">
    <property type="component" value="Plasmid pCBJ"/>
</dbReference>
<sequence>MKRWYLYREWNNLIFKKIDFVDFYTNEKVAKKEYENYKKYGCDEFSYILKEINY</sequence>
<dbReference type="EMBL" id="CP006906">
    <property type="protein sequence ID" value="AIY85232.1"/>
    <property type="molecule type" value="Genomic_DNA"/>
</dbReference>
<gene>
    <name evidence="1" type="ORF">U729_3106</name>
</gene>
<dbReference type="AlphaFoldDB" id="A0A0A7G066"/>
<dbReference type="KEGG" id="cbv:U729_3106"/>
<name>A0A0A7G066_9CLOT</name>
<organism evidence="1 2">
    <name type="scientific">Clostridium baratii str. Sullivan</name>
    <dbReference type="NCBI Taxonomy" id="1415775"/>
    <lineage>
        <taxon>Bacteria</taxon>
        <taxon>Bacillati</taxon>
        <taxon>Bacillota</taxon>
        <taxon>Clostridia</taxon>
        <taxon>Eubacteriales</taxon>
        <taxon>Clostridiaceae</taxon>
        <taxon>Clostridium</taxon>
    </lineage>
</organism>
<dbReference type="HOGENOM" id="CLU_3041904_0_0_9"/>
<keyword evidence="1" id="KW-0614">Plasmid</keyword>
<geneLocation type="plasmid" evidence="1 2">
    <name>pCBJ</name>
</geneLocation>